<proteinExistence type="predicted"/>
<comment type="caution">
    <text evidence="1">The sequence shown here is derived from an EMBL/GenBank/DDBJ whole genome shotgun (WGS) entry which is preliminary data.</text>
</comment>
<reference evidence="1 2" key="1">
    <citation type="submission" date="2021-06" db="EMBL/GenBank/DDBJ databases">
        <authorList>
            <person name="Palmer J.M."/>
        </authorList>
    </citation>
    <scope>NUCLEOTIDE SEQUENCE [LARGE SCALE GENOMIC DNA]</scope>
    <source>
        <strain evidence="1 2">XC_2019</strain>
        <tissue evidence="1">Muscle</tissue>
    </source>
</reference>
<dbReference type="Proteomes" id="UP001434883">
    <property type="component" value="Unassembled WGS sequence"/>
</dbReference>
<gene>
    <name evidence="1" type="ORF">XENOCAPTIV_019614</name>
</gene>
<keyword evidence="2" id="KW-1185">Reference proteome</keyword>
<name>A0ABV0QSP6_9TELE</name>
<organism evidence="1 2">
    <name type="scientific">Xenoophorus captivus</name>
    <dbReference type="NCBI Taxonomy" id="1517983"/>
    <lineage>
        <taxon>Eukaryota</taxon>
        <taxon>Metazoa</taxon>
        <taxon>Chordata</taxon>
        <taxon>Craniata</taxon>
        <taxon>Vertebrata</taxon>
        <taxon>Euteleostomi</taxon>
        <taxon>Actinopterygii</taxon>
        <taxon>Neopterygii</taxon>
        <taxon>Teleostei</taxon>
        <taxon>Neoteleostei</taxon>
        <taxon>Acanthomorphata</taxon>
        <taxon>Ovalentaria</taxon>
        <taxon>Atherinomorphae</taxon>
        <taxon>Cyprinodontiformes</taxon>
        <taxon>Goodeidae</taxon>
        <taxon>Xenoophorus</taxon>
    </lineage>
</organism>
<accession>A0ABV0QSP6</accession>
<evidence type="ECO:0000313" key="1">
    <source>
        <dbReference type="EMBL" id="MEQ2198857.1"/>
    </source>
</evidence>
<sequence>MRPATKKPSASMSAESTMHTASAMWDSDFITLADATKNNCFTVVKQLLNAATTPNPTKVSPAIYILHPRCTKENYPRSSSQQLLDVVTITVPNNLNKCLHPCGFSIF</sequence>
<dbReference type="EMBL" id="JAHRIN010020973">
    <property type="protein sequence ID" value="MEQ2198857.1"/>
    <property type="molecule type" value="Genomic_DNA"/>
</dbReference>
<protein>
    <submittedName>
        <fullName evidence="1">Uncharacterized protein</fullName>
    </submittedName>
</protein>
<evidence type="ECO:0000313" key="2">
    <source>
        <dbReference type="Proteomes" id="UP001434883"/>
    </source>
</evidence>